<evidence type="ECO:0000313" key="2">
    <source>
        <dbReference type="Proteomes" id="UP000475862"/>
    </source>
</evidence>
<dbReference type="AlphaFoldDB" id="A0A6G0TXY2"/>
<dbReference type="OrthoDB" id="6602552at2759"/>
<accession>A0A6G0TXY2</accession>
<organism evidence="1 2">
    <name type="scientific">Aphis glycines</name>
    <name type="common">Soybean aphid</name>
    <dbReference type="NCBI Taxonomy" id="307491"/>
    <lineage>
        <taxon>Eukaryota</taxon>
        <taxon>Metazoa</taxon>
        <taxon>Ecdysozoa</taxon>
        <taxon>Arthropoda</taxon>
        <taxon>Hexapoda</taxon>
        <taxon>Insecta</taxon>
        <taxon>Pterygota</taxon>
        <taxon>Neoptera</taxon>
        <taxon>Paraneoptera</taxon>
        <taxon>Hemiptera</taxon>
        <taxon>Sternorrhyncha</taxon>
        <taxon>Aphidomorpha</taxon>
        <taxon>Aphidoidea</taxon>
        <taxon>Aphididae</taxon>
        <taxon>Aphidini</taxon>
        <taxon>Aphis</taxon>
        <taxon>Aphis</taxon>
    </lineage>
</organism>
<name>A0A6G0TXY2_APHGL</name>
<keyword evidence="2" id="KW-1185">Reference proteome</keyword>
<reference evidence="1 2" key="1">
    <citation type="submission" date="2019-08" db="EMBL/GenBank/DDBJ databases">
        <title>The genome of the soybean aphid Biotype 1, its phylome, world population structure and adaptation to the North American continent.</title>
        <authorList>
            <person name="Giordano R."/>
            <person name="Donthu R.K."/>
            <person name="Hernandez A.G."/>
            <person name="Wright C.L."/>
            <person name="Zimin A.V."/>
        </authorList>
    </citation>
    <scope>NUCLEOTIDE SEQUENCE [LARGE SCALE GENOMIC DNA]</scope>
    <source>
        <tissue evidence="1">Whole aphids</tissue>
    </source>
</reference>
<dbReference type="Proteomes" id="UP000475862">
    <property type="component" value="Unassembled WGS sequence"/>
</dbReference>
<evidence type="ECO:0000313" key="1">
    <source>
        <dbReference type="EMBL" id="KAE9541008.1"/>
    </source>
</evidence>
<comment type="caution">
    <text evidence="1">The sequence shown here is derived from an EMBL/GenBank/DDBJ whole genome shotgun (WGS) entry which is preliminary data.</text>
</comment>
<proteinExistence type="predicted"/>
<sequence length="526" mass="61686">MNDLMIREIVTEIDKVIAVKCCCYLLPRKRDTDNIISVKHISKEDFNRTYKKVNRSRQKQIDDRHWNVYMESIKTTDSKKTNIIENNTDIKQSEHSFNKCRNNQSSIHDSVNLYSLHDPYDVNHIHGLRNRLFKTFMEFSNILKNALLPPVLKSAKKVRIKIKEYDQQTNNYIFDLNSLFSEIKKESKHEELYNKKNKTNVTLRKDFQIKLIKCYKLAISAITMCSKTLEAGIYNPIQNKMKNLLQIISALSLITGKYIYGEIFKKKKKESFDLVQHCKDLENMLEECGYKDTDIDNYSDNNSNILDELSNKALSKPKSQSFSANSNRLSMYNQDKPKLGTYYAQGWSKKSFELSRNKVLSKKDSNLNTKNNLDNVKTVIEEYPFIELNEANYNFFFEQTPNEKLIDTNEAIKFSMASKVLMSNQLKTTGNVGLYIVQENIWRTFPIKNLRLSQNGHMILNITPEQTKENYLYKKQFQQQSLIEKHDVDILFNISESIMDDLINEVLSKIDYDAIIKKLIRMELLE</sequence>
<gene>
    <name evidence="1" type="ORF">AGLY_004253</name>
</gene>
<protein>
    <submittedName>
        <fullName evidence="1">Uncharacterized protein</fullName>
    </submittedName>
</protein>
<dbReference type="EMBL" id="VYZN01000013">
    <property type="protein sequence ID" value="KAE9541008.1"/>
    <property type="molecule type" value="Genomic_DNA"/>
</dbReference>